<feature type="compositionally biased region" description="Basic and acidic residues" evidence="1">
    <location>
        <begin position="260"/>
        <end position="269"/>
    </location>
</feature>
<dbReference type="AlphaFoldDB" id="A0A454C8W0"/>
<dbReference type="Proteomes" id="UP000029712">
    <property type="component" value="Chromosome"/>
</dbReference>
<evidence type="ECO:0000256" key="1">
    <source>
        <dbReference type="SAM" id="MobiDB-lite"/>
    </source>
</evidence>
<evidence type="ECO:0000313" key="2">
    <source>
        <dbReference type="EMBL" id="AYN65127.1"/>
    </source>
</evidence>
<dbReference type="NCBIfam" id="NF045891">
    <property type="entry name" value="ICE_Mbov_0400"/>
    <property type="match status" value="1"/>
</dbReference>
<accession>A0A454C8W0</accession>
<evidence type="ECO:0000313" key="4">
    <source>
        <dbReference type="Proteomes" id="UP000029712"/>
    </source>
</evidence>
<dbReference type="OrthoDB" id="401228at2"/>
<reference evidence="2 4" key="1">
    <citation type="submission" date="2014-08" db="EMBL/GenBank/DDBJ databases">
        <authorList>
            <person name="Kuleshov K."/>
            <person name="Dedkov V."/>
            <person name="Markelov M."/>
            <person name="Pimkina E."/>
        </authorList>
    </citation>
    <scope>NUCLEOTIDE SEQUENCE [LARGE SCALE GENOMIC DNA]</scope>
    <source>
        <strain evidence="2">TO0613</strain>
        <strain evidence="4">TOA</strain>
    </source>
</reference>
<sequence>MSLELWKPLKITNPLLEDIFHLNIDTKFRIHPLIIFENTENKTYYCIRLQTATKTTKKHNLKIDDSSYQTNNYWKNHQGVAITKDVFIIDKEILEANVDQNIYQETLPLNKSDKSLIISDLEQRINSIPPNLNILKISNNLKSNLVLYTNDGLVSSQVDSILKGKKWKIKQSTKNYYKHNFNKSQFLKDINTSNIEQTKQALKTLKIAIDKELGISHSFNDFDYLFDPQTNTYVFHLIPSSLSDFDKTPTDLKDSKVINEYNKSQKESKPSQFHSKPHNLKH</sequence>
<feature type="region of interest" description="Disordered" evidence="1">
    <location>
        <begin position="260"/>
        <end position="282"/>
    </location>
</feature>
<gene>
    <name evidence="2" type="ORF">KN71_000110</name>
    <name evidence="3" type="ORF">KN71_001290</name>
</gene>
<proteinExistence type="predicted"/>
<evidence type="ECO:0000313" key="3">
    <source>
        <dbReference type="EMBL" id="AYN65336.1"/>
    </source>
</evidence>
<protein>
    <submittedName>
        <fullName evidence="2">Uncharacterized protein</fullName>
    </submittedName>
</protein>
<reference evidence="2 4" key="2">
    <citation type="submission" date="2018-10" db="EMBL/GenBank/DDBJ databases">
        <title>Detection and isolation of Mycoplasma hominis as a predominant microorganism from pelvic cavity of patient with salpingitis and tubo-ovarian abscess.</title>
        <authorList>
            <person name="Guschin A.E."/>
            <person name="Khayrullina G.A."/>
            <person name="Rakovskaya I.V."/>
            <person name="Shelenkov A.A."/>
            <person name="Shagin D.A."/>
        </authorList>
    </citation>
    <scope>NUCLEOTIDE SEQUENCE [LARGE SCALE GENOMIC DNA]</scope>
    <source>
        <strain evidence="2">TO0613</strain>
        <strain evidence="4">TOA</strain>
    </source>
</reference>
<name>A0A454C8W0_METHO</name>
<dbReference type="EMBL" id="CP033021">
    <property type="protein sequence ID" value="AYN65336.1"/>
    <property type="molecule type" value="Genomic_DNA"/>
</dbReference>
<dbReference type="EMBL" id="CP033021">
    <property type="protein sequence ID" value="AYN65127.1"/>
    <property type="molecule type" value="Genomic_DNA"/>
</dbReference>
<organism evidence="2 4">
    <name type="scientific">Metamycoplasma hominis</name>
    <name type="common">Mycoplasma hominis</name>
    <dbReference type="NCBI Taxonomy" id="2098"/>
    <lineage>
        <taxon>Bacteria</taxon>
        <taxon>Bacillati</taxon>
        <taxon>Mycoplasmatota</taxon>
        <taxon>Mycoplasmoidales</taxon>
        <taxon>Metamycoplasmataceae</taxon>
        <taxon>Metamycoplasma</taxon>
    </lineage>
</organism>
<dbReference type="RefSeq" id="WP_052039054.1">
    <property type="nucleotide sequence ID" value="NZ_CP033021.1"/>
</dbReference>